<dbReference type="AlphaFoldDB" id="A0A1G7TX48"/>
<dbReference type="Proteomes" id="UP000199009">
    <property type="component" value="Chromosome I"/>
</dbReference>
<evidence type="ECO:0000313" key="4">
    <source>
        <dbReference type="Proteomes" id="UP000199009"/>
    </source>
</evidence>
<reference evidence="3 4" key="1">
    <citation type="submission" date="2016-10" db="EMBL/GenBank/DDBJ databases">
        <authorList>
            <person name="de Groot N.N."/>
        </authorList>
    </citation>
    <scope>NUCLEOTIDE SEQUENCE [LARGE SCALE GENOMIC DNA]</scope>
    <source>
        <strain evidence="3 4">DSM 23142</strain>
    </source>
</reference>
<proteinExistence type="predicted"/>
<dbReference type="STRING" id="370764.SAMN04489810_0184"/>
<protein>
    <recommendedName>
        <fullName evidence="5">Ion channel</fullName>
    </recommendedName>
</protein>
<keyword evidence="4" id="KW-1185">Reference proteome</keyword>
<evidence type="ECO:0000313" key="3">
    <source>
        <dbReference type="EMBL" id="SDG39701.1"/>
    </source>
</evidence>
<evidence type="ECO:0000256" key="2">
    <source>
        <dbReference type="SAM" id="Phobius"/>
    </source>
</evidence>
<sequence>MDSPEGAGAARHESISGHFYAGGMDVVWIVLGIVIILIAIVDTFISVLNYNERGLVVNHVARATWVIVRTVTRRLPRRWRQLALRQVTGLVTVSVILTWLSGVILGYALIYYGAMGWGAIDIRGGAPEGFWGALYMSIGQFSTVGVEDISAVHPVIDFLTVLESLSSVVLLSMIVAFLLNVFSGIQMLRSLSADVSRPGEGDATPLAALYPFFPNGEPSDVERYLTNTWGDMNLYGDVLRQTRTTYFFQSGDEQFSAPFALGSIGQIVGALRWGLPVGEYPVSRLPGLFRLEESLAAARRWITTEMLRLPPLVPPTPVSSAEFARQLGAVRSSPDDVPGVDPLVAEFDHMCRAVARLVSPTQDDAVARSADPAEAYERYVQWLPFGAVSARFDAALSRDLDYQPEDRDPTSLPFTAAGVARSLPMPS</sequence>
<accession>A0A1G7TX48</accession>
<feature type="region of interest" description="Disordered" evidence="1">
    <location>
        <begin position="402"/>
        <end position="427"/>
    </location>
</feature>
<feature type="transmembrane region" description="Helical" evidence="2">
    <location>
        <begin position="164"/>
        <end position="182"/>
    </location>
</feature>
<feature type="transmembrane region" description="Helical" evidence="2">
    <location>
        <begin position="26"/>
        <end position="48"/>
    </location>
</feature>
<name>A0A1G7TX48_9MICO</name>
<dbReference type="SUPFAM" id="SSF81324">
    <property type="entry name" value="Voltage-gated potassium channels"/>
    <property type="match status" value="1"/>
</dbReference>
<evidence type="ECO:0008006" key="5">
    <source>
        <dbReference type="Google" id="ProtNLM"/>
    </source>
</evidence>
<keyword evidence="2" id="KW-0812">Transmembrane</keyword>
<evidence type="ECO:0000256" key="1">
    <source>
        <dbReference type="SAM" id="MobiDB-lite"/>
    </source>
</evidence>
<dbReference type="EMBL" id="LT629692">
    <property type="protein sequence ID" value="SDG39701.1"/>
    <property type="molecule type" value="Genomic_DNA"/>
</dbReference>
<gene>
    <name evidence="3" type="ORF">SAMN04489810_0184</name>
</gene>
<feature type="transmembrane region" description="Helical" evidence="2">
    <location>
        <begin position="87"/>
        <end position="110"/>
    </location>
</feature>
<keyword evidence="2" id="KW-0472">Membrane</keyword>
<organism evidence="3 4">
    <name type="scientific">Microbacterium pygmaeum</name>
    <dbReference type="NCBI Taxonomy" id="370764"/>
    <lineage>
        <taxon>Bacteria</taxon>
        <taxon>Bacillati</taxon>
        <taxon>Actinomycetota</taxon>
        <taxon>Actinomycetes</taxon>
        <taxon>Micrococcales</taxon>
        <taxon>Microbacteriaceae</taxon>
        <taxon>Microbacterium</taxon>
    </lineage>
</organism>
<dbReference type="Gene3D" id="1.10.287.70">
    <property type="match status" value="1"/>
</dbReference>
<keyword evidence="2" id="KW-1133">Transmembrane helix</keyword>